<protein>
    <submittedName>
        <fullName evidence="2">L-sorbosone dehydrogenase</fullName>
    </submittedName>
</protein>
<accession>A0A0E3SD74</accession>
<dbReference type="Pfam" id="PF22807">
    <property type="entry name" value="TrAA12"/>
    <property type="match status" value="1"/>
</dbReference>
<reference evidence="2 3" key="1">
    <citation type="submission" date="2014-07" db="EMBL/GenBank/DDBJ databases">
        <title>Methanogenic archaea and the global carbon cycle.</title>
        <authorList>
            <person name="Henriksen J.R."/>
            <person name="Luke J."/>
            <person name="Reinhart S."/>
            <person name="Benedict M.N."/>
            <person name="Youngblut N.D."/>
            <person name="Metcalf M.E."/>
            <person name="Whitaker R.J."/>
            <person name="Metcalf W.W."/>
        </authorList>
    </citation>
    <scope>NUCLEOTIDE SEQUENCE [LARGE SCALE GENOMIC DNA]</scope>
    <source>
        <strain evidence="2 3">HB-1</strain>
    </source>
</reference>
<dbReference type="Proteomes" id="UP000033101">
    <property type="component" value="Chromosome"/>
</dbReference>
<evidence type="ECO:0000259" key="1">
    <source>
        <dbReference type="Pfam" id="PF22807"/>
    </source>
</evidence>
<dbReference type="InterPro" id="IPR054539">
    <property type="entry name" value="Beta-prop_PDH"/>
</dbReference>
<dbReference type="STRING" id="1434110.MSHOH_1529"/>
<dbReference type="PATRIC" id="fig|1434110.4.peg.1917"/>
<organism evidence="2 3">
    <name type="scientific">Methanosarcina horonobensis HB-1 = JCM 15518</name>
    <dbReference type="NCBI Taxonomy" id="1434110"/>
    <lineage>
        <taxon>Archaea</taxon>
        <taxon>Methanobacteriati</taxon>
        <taxon>Methanobacteriota</taxon>
        <taxon>Stenosarchaea group</taxon>
        <taxon>Methanomicrobia</taxon>
        <taxon>Methanosarcinales</taxon>
        <taxon>Methanosarcinaceae</taxon>
        <taxon>Methanosarcina</taxon>
    </lineage>
</organism>
<dbReference type="PANTHER" id="PTHR33546:SF1">
    <property type="entry name" value="LARGE, MULTIFUNCTIONAL SECRETED PROTEIN"/>
    <property type="match status" value="1"/>
</dbReference>
<feature type="domain" description="Pyrroloquinoline quinone-dependent pyranose dehydrogenase beta-propeller" evidence="1">
    <location>
        <begin position="48"/>
        <end position="339"/>
    </location>
</feature>
<dbReference type="PANTHER" id="PTHR33546">
    <property type="entry name" value="LARGE, MULTIFUNCTIONAL SECRETED PROTEIN-RELATED"/>
    <property type="match status" value="1"/>
</dbReference>
<dbReference type="HOGENOM" id="CLU_024435_3_1_2"/>
<dbReference type="Gene3D" id="2.120.10.30">
    <property type="entry name" value="TolB, C-terminal domain"/>
    <property type="match status" value="1"/>
</dbReference>
<dbReference type="AlphaFoldDB" id="A0A0E3SD74"/>
<dbReference type="InterPro" id="IPR011042">
    <property type="entry name" value="6-blade_b-propeller_TolB-like"/>
</dbReference>
<evidence type="ECO:0000313" key="2">
    <source>
        <dbReference type="EMBL" id="AKB78012.1"/>
    </source>
</evidence>
<evidence type="ECO:0000313" key="3">
    <source>
        <dbReference type="Proteomes" id="UP000033101"/>
    </source>
</evidence>
<sequence length="383" mass="42738">MEGEMKGTRIILGFFALAVLIFSAYVVLRTVPIDDCGENGTGLACIELPPGFSIDYYAENVEGARSMALSPNGTLFVGSRGEGRVYAVLDKDRDNKADDVIVLAEGLNMPNGVAFRNGSLYVAEISRVIRYDDIEARLENPPEPVVVNDNFPSDRSHGWKYIKFGPDGKLYVPVGMPCNICNPEDERYGTIMQMEPDGSQLEIFARGIRNTVGFAWHPETEELWFTDNGRDWLGDDLPPDELNRAPEPGMNFGFPYCHGEDIPDPEFGELRNCSEFTPPEVELGPHVAALGMTFYTGTMFPEEYRNQIFIAEHGSWNRKIPIGYRVTLVRLENGTPVSYEPFAYGWLQGFADWGRPVDVLVMPDGALLVSDDSNNAIYRISYS</sequence>
<name>A0A0E3SD74_9EURY</name>
<dbReference type="InterPro" id="IPR011041">
    <property type="entry name" value="Quinoprot_gluc/sorb_DH_b-prop"/>
</dbReference>
<dbReference type="EMBL" id="CP009516">
    <property type="protein sequence ID" value="AKB78012.1"/>
    <property type="molecule type" value="Genomic_DNA"/>
</dbReference>
<gene>
    <name evidence="2" type="ORF">MSHOH_1529</name>
</gene>
<proteinExistence type="predicted"/>
<keyword evidence="3" id="KW-1185">Reference proteome</keyword>
<dbReference type="SUPFAM" id="SSF50952">
    <property type="entry name" value="Soluble quinoprotein glucose dehydrogenase"/>
    <property type="match status" value="1"/>
</dbReference>
<dbReference type="KEGG" id="mhor:MSHOH_1529"/>